<keyword evidence="6" id="KW-0805">Transcription regulation</keyword>
<feature type="domain" description="Response regulatory" evidence="12">
    <location>
        <begin position="3"/>
        <end position="120"/>
    </location>
</feature>
<evidence type="ECO:0000256" key="4">
    <source>
        <dbReference type="ARBA" id="ARBA00022553"/>
    </source>
</evidence>
<accession>A0A7G9GGM6</accession>
<dbReference type="InterPro" id="IPR020449">
    <property type="entry name" value="Tscrpt_reg_AraC-type_HTH"/>
</dbReference>
<dbReference type="GO" id="GO:0043565">
    <property type="term" value="F:sequence-specific DNA binding"/>
    <property type="evidence" value="ECO:0007669"/>
    <property type="project" value="InterPro"/>
</dbReference>
<dbReference type="PROSITE" id="PS01124">
    <property type="entry name" value="HTH_ARAC_FAMILY_2"/>
    <property type="match status" value="1"/>
</dbReference>
<evidence type="ECO:0000256" key="10">
    <source>
        <dbReference type="PROSITE-ProRule" id="PRU00169"/>
    </source>
</evidence>
<dbReference type="SMART" id="SM00342">
    <property type="entry name" value="HTH_ARAC"/>
    <property type="match status" value="1"/>
</dbReference>
<dbReference type="GO" id="GO:0003700">
    <property type="term" value="F:DNA-binding transcription factor activity"/>
    <property type="evidence" value="ECO:0007669"/>
    <property type="project" value="InterPro"/>
</dbReference>
<dbReference type="Gene3D" id="3.40.50.2300">
    <property type="match status" value="1"/>
</dbReference>
<keyword evidence="4 10" id="KW-0597">Phosphoprotein</keyword>
<dbReference type="RefSeq" id="WP_249329486.1">
    <property type="nucleotide sequence ID" value="NZ_CP060635.1"/>
</dbReference>
<evidence type="ECO:0000313" key="13">
    <source>
        <dbReference type="EMBL" id="QNM09958.1"/>
    </source>
</evidence>
<dbReference type="GO" id="GO:0000160">
    <property type="term" value="P:phosphorelay signal transduction system"/>
    <property type="evidence" value="ECO:0007669"/>
    <property type="project" value="UniProtKB-KW"/>
</dbReference>
<evidence type="ECO:0000256" key="2">
    <source>
        <dbReference type="ARBA" id="ARBA00018672"/>
    </source>
</evidence>
<dbReference type="PROSITE" id="PS50110">
    <property type="entry name" value="RESPONSE_REGULATORY"/>
    <property type="match status" value="1"/>
</dbReference>
<dbReference type="InterPro" id="IPR011006">
    <property type="entry name" value="CheY-like_superfamily"/>
</dbReference>
<keyword evidence="8" id="KW-0804">Transcription</keyword>
<keyword evidence="3" id="KW-0963">Cytoplasm</keyword>
<sequence length="525" mass="60620">MDKVMIIDDEIWVTEVIRNIIDWKKFGFEIVSVCHDGEEAMSVIREIQPELLLTDIRMPGKTGLEIIQEVAEDFREILCVVISGYNDFEYARTALSCGAIGYLLKPIDQKELERVVEKARGILEQSAAQRGAELRMQEKYEQTMDTLREQFFSGLLEGQMNQHISCRDVNQRLKMKFKDGYYRLIWMLPSPKADLRRLFADVNKTIWKHQLPVLCSEILPFIWRRKILLLLNYERERRSEIGTRVAKMAQGFPAGVSGLIFLEGEEFSDLGKMTEESRRMKPLEFIRLRERAGNFYSSAYLKAYGEAPGNLLPPNLDISIRQAVRSRNAAEAEKTVADAYGHMSMRSGDHPASYGEGILKMVDILKKSAQGCPDGIRMIVAEMTEDIEAAESQEEIKEIFCRTARRLTEENSDMDEKREKTAVEWIRDYIDRHYSGSISLTDMSEMVHLNANYFSDIFHRETGKSFKEYLTSVRMEAAKTLLRQTGYKQGEVAAMAGYRDVKHFTRVFKKYVGISPSEYRKLMRE</sequence>
<comment type="function">
    <text evidence="9">May play the central regulatory role in sporulation. It may be an element of the effector pathway responsible for the activation of sporulation genes in response to nutritional stress. Spo0A may act in concert with spo0H (a sigma factor) to control the expression of some genes that are critical to the sporulation process.</text>
</comment>
<keyword evidence="14" id="KW-1185">Reference proteome</keyword>
<name>A0A7G9GGM6_9FIRM</name>
<dbReference type="SUPFAM" id="SSF46689">
    <property type="entry name" value="Homeodomain-like"/>
    <property type="match status" value="2"/>
</dbReference>
<evidence type="ECO:0000259" key="12">
    <source>
        <dbReference type="PROSITE" id="PS50110"/>
    </source>
</evidence>
<keyword evidence="5" id="KW-0902">Two-component regulatory system</keyword>
<dbReference type="AlphaFoldDB" id="A0A7G9GGM6"/>
<dbReference type="KEGG" id="whj:H9Q79_06695"/>
<dbReference type="InterPro" id="IPR018060">
    <property type="entry name" value="HTH_AraC"/>
</dbReference>
<dbReference type="GO" id="GO:0005737">
    <property type="term" value="C:cytoplasm"/>
    <property type="evidence" value="ECO:0007669"/>
    <property type="project" value="UniProtKB-SubCell"/>
</dbReference>
<keyword evidence="7" id="KW-0238">DNA-binding</keyword>
<feature type="modified residue" description="4-aspartylphosphate" evidence="10">
    <location>
        <position position="55"/>
    </location>
</feature>
<evidence type="ECO:0000256" key="6">
    <source>
        <dbReference type="ARBA" id="ARBA00023015"/>
    </source>
</evidence>
<evidence type="ECO:0000256" key="7">
    <source>
        <dbReference type="ARBA" id="ARBA00023125"/>
    </source>
</evidence>
<dbReference type="PANTHER" id="PTHR42713">
    <property type="entry name" value="HISTIDINE KINASE-RELATED"/>
    <property type="match status" value="1"/>
</dbReference>
<dbReference type="PRINTS" id="PR00032">
    <property type="entry name" value="HTHARAC"/>
</dbReference>
<dbReference type="PANTHER" id="PTHR42713:SF3">
    <property type="entry name" value="TRANSCRIPTIONAL REGULATORY PROTEIN HPTR"/>
    <property type="match status" value="1"/>
</dbReference>
<reference evidence="13 14" key="1">
    <citation type="submission" date="2020-08" db="EMBL/GenBank/DDBJ databases">
        <authorList>
            <person name="Liu C."/>
            <person name="Sun Q."/>
        </authorList>
    </citation>
    <scope>NUCLEOTIDE SEQUENCE [LARGE SCALE GENOMIC DNA]</scope>
    <source>
        <strain evidence="13 14">NSJ-29</strain>
    </source>
</reference>
<evidence type="ECO:0000256" key="9">
    <source>
        <dbReference type="ARBA" id="ARBA00024867"/>
    </source>
</evidence>
<evidence type="ECO:0000256" key="1">
    <source>
        <dbReference type="ARBA" id="ARBA00004496"/>
    </source>
</evidence>
<dbReference type="Proteomes" id="UP000515860">
    <property type="component" value="Chromosome"/>
</dbReference>
<proteinExistence type="predicted"/>
<dbReference type="EMBL" id="CP060635">
    <property type="protein sequence ID" value="QNM09958.1"/>
    <property type="molecule type" value="Genomic_DNA"/>
</dbReference>
<evidence type="ECO:0000313" key="14">
    <source>
        <dbReference type="Proteomes" id="UP000515860"/>
    </source>
</evidence>
<feature type="domain" description="HTH araC/xylS-type" evidence="11">
    <location>
        <begin position="424"/>
        <end position="522"/>
    </location>
</feature>
<dbReference type="SUPFAM" id="SSF52172">
    <property type="entry name" value="CheY-like"/>
    <property type="match status" value="1"/>
</dbReference>
<organism evidence="13 14">
    <name type="scientific">Wansuia hejianensis</name>
    <dbReference type="NCBI Taxonomy" id="2763667"/>
    <lineage>
        <taxon>Bacteria</taxon>
        <taxon>Bacillati</taxon>
        <taxon>Bacillota</taxon>
        <taxon>Clostridia</taxon>
        <taxon>Lachnospirales</taxon>
        <taxon>Lachnospiraceae</taxon>
        <taxon>Wansuia</taxon>
    </lineage>
</organism>
<dbReference type="Gene3D" id="1.10.10.60">
    <property type="entry name" value="Homeodomain-like"/>
    <property type="match status" value="2"/>
</dbReference>
<comment type="subcellular location">
    <subcellularLocation>
        <location evidence="1">Cytoplasm</location>
    </subcellularLocation>
</comment>
<dbReference type="InterPro" id="IPR009057">
    <property type="entry name" value="Homeodomain-like_sf"/>
</dbReference>
<dbReference type="Pfam" id="PF12833">
    <property type="entry name" value="HTH_18"/>
    <property type="match status" value="1"/>
</dbReference>
<dbReference type="Pfam" id="PF00072">
    <property type="entry name" value="Response_reg"/>
    <property type="match status" value="1"/>
</dbReference>
<dbReference type="InterPro" id="IPR001789">
    <property type="entry name" value="Sig_transdc_resp-reg_receiver"/>
</dbReference>
<dbReference type="SMART" id="SM00448">
    <property type="entry name" value="REC"/>
    <property type="match status" value="1"/>
</dbReference>
<evidence type="ECO:0000256" key="3">
    <source>
        <dbReference type="ARBA" id="ARBA00022490"/>
    </source>
</evidence>
<evidence type="ECO:0000259" key="11">
    <source>
        <dbReference type="PROSITE" id="PS01124"/>
    </source>
</evidence>
<dbReference type="InterPro" id="IPR051552">
    <property type="entry name" value="HptR"/>
</dbReference>
<evidence type="ECO:0000256" key="8">
    <source>
        <dbReference type="ARBA" id="ARBA00023163"/>
    </source>
</evidence>
<dbReference type="CDD" id="cd17536">
    <property type="entry name" value="REC_YesN-like"/>
    <property type="match status" value="1"/>
</dbReference>
<evidence type="ECO:0000256" key="5">
    <source>
        <dbReference type="ARBA" id="ARBA00023012"/>
    </source>
</evidence>
<protein>
    <recommendedName>
        <fullName evidence="2">Stage 0 sporulation protein A homolog</fullName>
    </recommendedName>
</protein>
<gene>
    <name evidence="13" type="ORF">H9Q79_06695</name>
</gene>